<feature type="transmembrane region" description="Helical" evidence="1">
    <location>
        <begin position="26"/>
        <end position="48"/>
    </location>
</feature>
<keyword evidence="1" id="KW-0472">Membrane</keyword>
<dbReference type="EMBL" id="CAEZXR010000308">
    <property type="protein sequence ID" value="CAB4724432.1"/>
    <property type="molecule type" value="Genomic_DNA"/>
</dbReference>
<protein>
    <submittedName>
        <fullName evidence="2">Unannotated protein</fullName>
    </submittedName>
</protein>
<reference evidence="2" key="1">
    <citation type="submission" date="2020-05" db="EMBL/GenBank/DDBJ databases">
        <authorList>
            <person name="Chiriac C."/>
            <person name="Salcher M."/>
            <person name="Ghai R."/>
            <person name="Kavagutti S V."/>
        </authorList>
    </citation>
    <scope>NUCLEOTIDE SEQUENCE</scope>
</reference>
<keyword evidence="1" id="KW-0812">Transmembrane</keyword>
<keyword evidence="1" id="KW-1133">Transmembrane helix</keyword>
<gene>
    <name evidence="2" type="ORF">UFOPK2579_02202</name>
</gene>
<evidence type="ECO:0000313" key="2">
    <source>
        <dbReference type="EMBL" id="CAB4724432.1"/>
    </source>
</evidence>
<proteinExistence type="predicted"/>
<sequence length="70" mass="7227">MGYADGLAQGSPFVREAMDAAFVHGLHASCLVIGSLCILGAIAAAIALPGPRFVPLAQRELEPEAPVNVR</sequence>
<evidence type="ECO:0000256" key="1">
    <source>
        <dbReference type="SAM" id="Phobius"/>
    </source>
</evidence>
<dbReference type="AlphaFoldDB" id="A0A6J6RPM4"/>
<accession>A0A6J6RPM4</accession>
<name>A0A6J6RPM4_9ZZZZ</name>
<organism evidence="2">
    <name type="scientific">freshwater metagenome</name>
    <dbReference type="NCBI Taxonomy" id="449393"/>
    <lineage>
        <taxon>unclassified sequences</taxon>
        <taxon>metagenomes</taxon>
        <taxon>ecological metagenomes</taxon>
    </lineage>
</organism>